<dbReference type="InterPro" id="IPR005829">
    <property type="entry name" value="Sugar_transporter_CS"/>
</dbReference>
<dbReference type="Gene3D" id="1.20.1720.10">
    <property type="entry name" value="Multidrug resistance protein D"/>
    <property type="match status" value="1"/>
</dbReference>
<comment type="subcellular location">
    <subcellularLocation>
        <location evidence="1">Membrane</location>
        <topology evidence="1">Multi-pass membrane protein</topology>
    </subcellularLocation>
</comment>
<sequence length="526" mass="53950">METTASTHHHADAGKAIVLAAVCLAGLMMPLSFTGPAVATPAIARDLGGSPIALAWIVNAFVLAFGSFVLAAGTLADQYGRKRIFRLGVLGFTLLSAVTAFAPNLLVLDLLRGAQGIAAAMAMAGGAASLAQEFDGPARTRAFSLLGTTFGGGLAFGPIWSGLLIEHFGWRAIFLSGTGIGLLVLFVGVPRMRETRDPDARGIDAWGTATFTAALSLLIFGIVTGPQYGWTSPAVLALLGGSLALLAAFVAIERRQARPMLDLSLFRYRRFVGVQLLPLATAVCFVVLLILLPIGFIGVEGYSEIQAGLMMIPLSLPMAIVPFLAGMLARRYPAGGLSAAGLVVAAAGLVWLAAIPLGQQSTAIVWPMLLIGAGTGLPWGLMDDLSVSVVPKERAGMATGIFSTMRLAGEAVALAAAAALLLALTQTGLAQALHEPAAIAAIANDMAAGALDHAAAQLGGEGRALLVAVYADAFRALLLVLAALALAGALAAWLLLRPAAYRACSLIQSTNAPTSGRSATSGRITR</sequence>
<comment type="caution">
    <text evidence="7">The sequence shown here is derived from an EMBL/GenBank/DDBJ whole genome shotgun (WGS) entry which is preliminary data.</text>
</comment>
<dbReference type="CDD" id="cd17321">
    <property type="entry name" value="MFS_MMR_MDR_like"/>
    <property type="match status" value="1"/>
</dbReference>
<dbReference type="InterPro" id="IPR011701">
    <property type="entry name" value="MFS"/>
</dbReference>
<evidence type="ECO:0000313" key="8">
    <source>
        <dbReference type="Proteomes" id="UP000292445"/>
    </source>
</evidence>
<feature type="transmembrane region" description="Helical" evidence="5">
    <location>
        <begin position="55"/>
        <end position="75"/>
    </location>
</feature>
<dbReference type="Pfam" id="PF07690">
    <property type="entry name" value="MFS_1"/>
    <property type="match status" value="1"/>
</dbReference>
<feature type="domain" description="Major facilitator superfamily (MFS) profile" evidence="6">
    <location>
        <begin position="18"/>
        <end position="500"/>
    </location>
</feature>
<proteinExistence type="predicted"/>
<dbReference type="PANTHER" id="PTHR42718">
    <property type="entry name" value="MAJOR FACILITATOR SUPERFAMILY MULTIDRUG TRANSPORTER MFSC"/>
    <property type="match status" value="1"/>
</dbReference>
<keyword evidence="8" id="KW-1185">Reference proteome</keyword>
<feature type="transmembrane region" description="Helical" evidence="5">
    <location>
        <begin position="403"/>
        <end position="424"/>
    </location>
</feature>
<dbReference type="PROSITE" id="PS50850">
    <property type="entry name" value="MFS"/>
    <property type="match status" value="1"/>
</dbReference>
<dbReference type="InterPro" id="IPR020846">
    <property type="entry name" value="MFS_dom"/>
</dbReference>
<feature type="transmembrane region" description="Helical" evidence="5">
    <location>
        <begin position="113"/>
        <end position="131"/>
    </location>
</feature>
<evidence type="ECO:0000313" key="7">
    <source>
        <dbReference type="EMBL" id="RZS85345.1"/>
    </source>
</evidence>
<feature type="transmembrane region" description="Helical" evidence="5">
    <location>
        <begin position="273"/>
        <end position="299"/>
    </location>
</feature>
<feature type="transmembrane region" description="Helical" evidence="5">
    <location>
        <begin position="143"/>
        <end position="163"/>
    </location>
</feature>
<keyword evidence="4 5" id="KW-0472">Membrane</keyword>
<dbReference type="InterPro" id="IPR036259">
    <property type="entry name" value="MFS_trans_sf"/>
</dbReference>
<dbReference type="GO" id="GO:0016020">
    <property type="term" value="C:membrane"/>
    <property type="evidence" value="ECO:0007669"/>
    <property type="project" value="UniProtKB-SubCell"/>
</dbReference>
<feature type="transmembrane region" description="Helical" evidence="5">
    <location>
        <begin position="202"/>
        <end position="224"/>
    </location>
</feature>
<feature type="transmembrane region" description="Helical" evidence="5">
    <location>
        <begin position="363"/>
        <end position="382"/>
    </location>
</feature>
<evidence type="ECO:0000256" key="5">
    <source>
        <dbReference type="SAM" id="Phobius"/>
    </source>
</evidence>
<dbReference type="PANTHER" id="PTHR42718:SF49">
    <property type="entry name" value="EXPORT PROTEIN"/>
    <property type="match status" value="1"/>
</dbReference>
<dbReference type="PROSITE" id="PS00216">
    <property type="entry name" value="SUGAR_TRANSPORT_1"/>
    <property type="match status" value="1"/>
</dbReference>
<dbReference type="GO" id="GO:0022857">
    <property type="term" value="F:transmembrane transporter activity"/>
    <property type="evidence" value="ECO:0007669"/>
    <property type="project" value="InterPro"/>
</dbReference>
<evidence type="ECO:0000256" key="3">
    <source>
        <dbReference type="ARBA" id="ARBA00022989"/>
    </source>
</evidence>
<accession>A0A4Q7NJT6</accession>
<dbReference type="Gene3D" id="1.20.1250.20">
    <property type="entry name" value="MFS general substrate transporter like domains"/>
    <property type="match status" value="1"/>
</dbReference>
<dbReference type="AlphaFoldDB" id="A0A4Q7NJT6"/>
<dbReference type="Proteomes" id="UP000292445">
    <property type="component" value="Unassembled WGS sequence"/>
</dbReference>
<gene>
    <name evidence="7" type="ORF">EV675_1369</name>
</gene>
<feature type="transmembrane region" description="Helical" evidence="5">
    <location>
        <begin position="473"/>
        <end position="496"/>
    </location>
</feature>
<keyword evidence="2 5" id="KW-0812">Transmembrane</keyword>
<dbReference type="EMBL" id="SGXC01000001">
    <property type="protein sequence ID" value="RZS85345.1"/>
    <property type="molecule type" value="Genomic_DNA"/>
</dbReference>
<dbReference type="SUPFAM" id="SSF103473">
    <property type="entry name" value="MFS general substrate transporter"/>
    <property type="match status" value="1"/>
</dbReference>
<evidence type="ECO:0000259" key="6">
    <source>
        <dbReference type="PROSITE" id="PS50850"/>
    </source>
</evidence>
<evidence type="ECO:0000256" key="4">
    <source>
        <dbReference type="ARBA" id="ARBA00023136"/>
    </source>
</evidence>
<reference evidence="7 8" key="1">
    <citation type="submission" date="2019-02" db="EMBL/GenBank/DDBJ databases">
        <title>Genomic Encyclopedia of Type Strains, Phase IV (KMG-IV): sequencing the most valuable type-strain genomes for metagenomic binning, comparative biology and taxonomic classification.</title>
        <authorList>
            <person name="Goeker M."/>
        </authorList>
    </citation>
    <scope>NUCLEOTIDE SEQUENCE [LARGE SCALE GENOMIC DNA]</scope>
    <source>
        <strain evidence="7 8">K24</strain>
    </source>
</reference>
<dbReference type="OrthoDB" id="9807274at2"/>
<feature type="transmembrane region" description="Helical" evidence="5">
    <location>
        <begin position="87"/>
        <end position="107"/>
    </location>
</feature>
<name>A0A4Q7NJT6_9BURK</name>
<feature type="transmembrane region" description="Helical" evidence="5">
    <location>
        <begin position="230"/>
        <end position="252"/>
    </location>
</feature>
<evidence type="ECO:0000256" key="1">
    <source>
        <dbReference type="ARBA" id="ARBA00004141"/>
    </source>
</evidence>
<feature type="transmembrane region" description="Helical" evidence="5">
    <location>
        <begin position="337"/>
        <end position="357"/>
    </location>
</feature>
<keyword evidence="3 5" id="KW-1133">Transmembrane helix</keyword>
<protein>
    <submittedName>
        <fullName evidence="7">EmrB/QacA subfamily drug resistance transporter</fullName>
    </submittedName>
</protein>
<feature type="transmembrane region" description="Helical" evidence="5">
    <location>
        <begin position="169"/>
        <end position="190"/>
    </location>
</feature>
<organism evidence="7 8">
    <name type="scientific">Pigmentiphaga kullae</name>
    <dbReference type="NCBI Taxonomy" id="151784"/>
    <lineage>
        <taxon>Bacteria</taxon>
        <taxon>Pseudomonadati</taxon>
        <taxon>Pseudomonadota</taxon>
        <taxon>Betaproteobacteria</taxon>
        <taxon>Burkholderiales</taxon>
        <taxon>Alcaligenaceae</taxon>
        <taxon>Pigmentiphaga</taxon>
    </lineage>
</organism>
<feature type="transmembrane region" description="Helical" evidence="5">
    <location>
        <begin position="305"/>
        <end position="325"/>
    </location>
</feature>
<evidence type="ECO:0000256" key="2">
    <source>
        <dbReference type="ARBA" id="ARBA00022692"/>
    </source>
</evidence>